<feature type="domain" description="HMA" evidence="2">
    <location>
        <begin position="2"/>
        <end position="68"/>
    </location>
</feature>
<organism evidence="3 4">
    <name type="scientific">Sporolactobacillus inulinus CASD</name>
    <dbReference type="NCBI Taxonomy" id="1069536"/>
    <lineage>
        <taxon>Bacteria</taxon>
        <taxon>Bacillati</taxon>
        <taxon>Bacillota</taxon>
        <taxon>Bacilli</taxon>
        <taxon>Bacillales</taxon>
        <taxon>Sporolactobacillaceae</taxon>
        <taxon>Sporolactobacillus</taxon>
    </lineage>
</organism>
<keyword evidence="1" id="KW-0479">Metal-binding</keyword>
<dbReference type="STRING" id="1069536.SINU_12960"/>
<name>A0A0U1QL66_9BACL</name>
<evidence type="ECO:0000313" key="4">
    <source>
        <dbReference type="Proteomes" id="UP000035553"/>
    </source>
</evidence>
<dbReference type="InterPro" id="IPR017969">
    <property type="entry name" value="Heavy-metal-associated_CS"/>
</dbReference>
<dbReference type="PROSITE" id="PS01047">
    <property type="entry name" value="HMA_1"/>
    <property type="match status" value="1"/>
</dbReference>
<evidence type="ECO:0000259" key="2">
    <source>
        <dbReference type="PROSITE" id="PS50846"/>
    </source>
</evidence>
<dbReference type="SUPFAM" id="SSF55008">
    <property type="entry name" value="HMA, heavy metal-associated domain"/>
    <property type="match status" value="1"/>
</dbReference>
<accession>A0A0U1QL66</accession>
<dbReference type="Pfam" id="PF00403">
    <property type="entry name" value="HMA"/>
    <property type="match status" value="1"/>
</dbReference>
<sequence length="75" mass="8127">MTKVILQLEALTCPSCLQKIETGLAHQEGILKSKVLFNSSKVKAEIDPDKISAKAVAQIVSKLGYEVESVKVKEA</sequence>
<reference evidence="3 4" key="1">
    <citation type="journal article" date="2011" name="J. Bacteriol.">
        <title>Draft genome sequence of Sporolactobacillus inulinus strain CASD, an efficient D-lactic acid-producing bacterium with high-concentration lactate tolerance capability.</title>
        <authorList>
            <person name="Yu B."/>
            <person name="Su F."/>
            <person name="Wang L."/>
            <person name="Xu K."/>
            <person name="Zhao B."/>
            <person name="Xu P."/>
        </authorList>
    </citation>
    <scope>NUCLEOTIDE SEQUENCE [LARGE SCALE GENOMIC DNA]</scope>
    <source>
        <strain evidence="3 4">CASD</strain>
    </source>
</reference>
<protein>
    <submittedName>
        <fullName evidence="3">Heavy metal-binding protein</fullName>
    </submittedName>
</protein>
<dbReference type="GO" id="GO:0046872">
    <property type="term" value="F:metal ion binding"/>
    <property type="evidence" value="ECO:0007669"/>
    <property type="project" value="UniProtKB-KW"/>
</dbReference>
<dbReference type="AlphaFoldDB" id="A0A0U1QL66"/>
<dbReference type="Gene3D" id="3.30.70.100">
    <property type="match status" value="1"/>
</dbReference>
<evidence type="ECO:0000313" key="3">
    <source>
        <dbReference type="EMBL" id="KLI01537.1"/>
    </source>
</evidence>
<dbReference type="PROSITE" id="PS50846">
    <property type="entry name" value="HMA_2"/>
    <property type="match status" value="1"/>
</dbReference>
<comment type="caution">
    <text evidence="3">The sequence shown here is derived from an EMBL/GenBank/DDBJ whole genome shotgun (WGS) entry which is preliminary data.</text>
</comment>
<dbReference type="InterPro" id="IPR036163">
    <property type="entry name" value="HMA_dom_sf"/>
</dbReference>
<keyword evidence="4" id="KW-1185">Reference proteome</keyword>
<dbReference type="Proteomes" id="UP000035553">
    <property type="component" value="Unassembled WGS sequence"/>
</dbReference>
<dbReference type="EMBL" id="AFVQ02000191">
    <property type="protein sequence ID" value="KLI01537.1"/>
    <property type="molecule type" value="Genomic_DNA"/>
</dbReference>
<dbReference type="CDD" id="cd00371">
    <property type="entry name" value="HMA"/>
    <property type="match status" value="1"/>
</dbReference>
<dbReference type="RefSeq" id="WP_010026612.1">
    <property type="nucleotide sequence ID" value="NZ_AFVQ02000191.1"/>
</dbReference>
<gene>
    <name evidence="3" type="ORF">SINU_12960</name>
</gene>
<dbReference type="OrthoDB" id="2721717at2"/>
<evidence type="ECO:0000256" key="1">
    <source>
        <dbReference type="ARBA" id="ARBA00022723"/>
    </source>
</evidence>
<proteinExistence type="predicted"/>
<dbReference type="InterPro" id="IPR006121">
    <property type="entry name" value="HMA_dom"/>
</dbReference>